<feature type="compositionally biased region" description="Polar residues" evidence="1">
    <location>
        <begin position="9"/>
        <end position="38"/>
    </location>
</feature>
<feature type="compositionally biased region" description="Basic and acidic residues" evidence="1">
    <location>
        <begin position="72"/>
        <end position="89"/>
    </location>
</feature>
<proteinExistence type="predicted"/>
<reference evidence="2 3" key="1">
    <citation type="journal article" date="2017" name="Mol. Plant">
        <title>The Genome of Medicinal Plant Macleaya cordata Provides New Insights into Benzylisoquinoline Alkaloids Metabolism.</title>
        <authorList>
            <person name="Liu X."/>
            <person name="Liu Y."/>
            <person name="Huang P."/>
            <person name="Ma Y."/>
            <person name="Qing Z."/>
            <person name="Tang Q."/>
            <person name="Cao H."/>
            <person name="Cheng P."/>
            <person name="Zheng Y."/>
            <person name="Yuan Z."/>
            <person name="Zhou Y."/>
            <person name="Liu J."/>
            <person name="Tang Z."/>
            <person name="Zhuo Y."/>
            <person name="Zhang Y."/>
            <person name="Yu L."/>
            <person name="Huang J."/>
            <person name="Yang P."/>
            <person name="Peng Q."/>
            <person name="Zhang J."/>
            <person name="Jiang W."/>
            <person name="Zhang Z."/>
            <person name="Lin K."/>
            <person name="Ro D.K."/>
            <person name="Chen X."/>
            <person name="Xiong X."/>
            <person name="Shang Y."/>
            <person name="Huang S."/>
            <person name="Zeng J."/>
        </authorList>
    </citation>
    <scope>NUCLEOTIDE SEQUENCE [LARGE SCALE GENOMIC DNA]</scope>
    <source>
        <strain evidence="3">cv. BLH2017</strain>
        <tissue evidence="2">Root</tissue>
    </source>
</reference>
<feature type="region of interest" description="Disordered" evidence="1">
    <location>
        <begin position="1"/>
        <end position="105"/>
    </location>
</feature>
<comment type="caution">
    <text evidence="2">The sequence shown here is derived from an EMBL/GenBank/DDBJ whole genome shotgun (WGS) entry which is preliminary data.</text>
</comment>
<dbReference type="AlphaFoldDB" id="A0A200QHD7"/>
<organism evidence="2 3">
    <name type="scientific">Macleaya cordata</name>
    <name type="common">Five-seeded plume-poppy</name>
    <name type="synonym">Bocconia cordata</name>
    <dbReference type="NCBI Taxonomy" id="56857"/>
    <lineage>
        <taxon>Eukaryota</taxon>
        <taxon>Viridiplantae</taxon>
        <taxon>Streptophyta</taxon>
        <taxon>Embryophyta</taxon>
        <taxon>Tracheophyta</taxon>
        <taxon>Spermatophyta</taxon>
        <taxon>Magnoliopsida</taxon>
        <taxon>Ranunculales</taxon>
        <taxon>Papaveraceae</taxon>
        <taxon>Papaveroideae</taxon>
        <taxon>Macleaya</taxon>
    </lineage>
</organism>
<dbReference type="Proteomes" id="UP000195402">
    <property type="component" value="Unassembled WGS sequence"/>
</dbReference>
<evidence type="ECO:0000256" key="1">
    <source>
        <dbReference type="SAM" id="MobiDB-lite"/>
    </source>
</evidence>
<gene>
    <name evidence="2" type="ORF">BVC80_1753g16</name>
</gene>
<evidence type="ECO:0000313" key="2">
    <source>
        <dbReference type="EMBL" id="OVA09821.1"/>
    </source>
</evidence>
<protein>
    <submittedName>
        <fullName evidence="2">Uncharacterized protein</fullName>
    </submittedName>
</protein>
<sequence>MKAQDTLAGYNSSSTMTTQVSESISLAETQNQNSSVSELTDAEGFNLINVRKRSVRGTDCSRDSSVTSSESSGKKDEKLKMVESEDTHDSLVLPSMEIDQNGSSVGHTESSIYRIAGKKRSRSSISDETCVEQPLTKRSTVLEVKPVGQLKKLGLFKEFDLNSKYQSEVDSGLEELDLNCGVSNSI</sequence>
<keyword evidence="3" id="KW-1185">Reference proteome</keyword>
<dbReference type="InParanoid" id="A0A200QHD7"/>
<accession>A0A200QHD7</accession>
<evidence type="ECO:0000313" key="3">
    <source>
        <dbReference type="Proteomes" id="UP000195402"/>
    </source>
</evidence>
<dbReference type="OMA" id="HTESSIY"/>
<dbReference type="OrthoDB" id="551907at2759"/>
<dbReference type="EMBL" id="MVGT01002045">
    <property type="protein sequence ID" value="OVA09821.1"/>
    <property type="molecule type" value="Genomic_DNA"/>
</dbReference>
<name>A0A200QHD7_MACCD</name>